<feature type="compositionally biased region" description="Polar residues" evidence="1">
    <location>
        <begin position="1"/>
        <end position="11"/>
    </location>
</feature>
<reference evidence="2" key="1">
    <citation type="submission" date="2022-01" db="EMBL/GenBank/DDBJ databases">
        <authorList>
            <person name="King R."/>
        </authorList>
    </citation>
    <scope>NUCLEOTIDE SEQUENCE</scope>
</reference>
<feature type="compositionally biased region" description="Pro residues" evidence="1">
    <location>
        <begin position="100"/>
        <end position="109"/>
    </location>
</feature>
<feature type="region of interest" description="Disordered" evidence="1">
    <location>
        <begin position="1"/>
        <end position="22"/>
    </location>
</feature>
<feature type="compositionally biased region" description="Low complexity" evidence="1">
    <location>
        <begin position="79"/>
        <end position="91"/>
    </location>
</feature>
<evidence type="ECO:0000256" key="1">
    <source>
        <dbReference type="SAM" id="MobiDB-lite"/>
    </source>
</evidence>
<evidence type="ECO:0000313" key="2">
    <source>
        <dbReference type="EMBL" id="CAG9819726.1"/>
    </source>
</evidence>
<name>A0A9N9X0K6_PHACE</name>
<reference evidence="2" key="2">
    <citation type="submission" date="2022-10" db="EMBL/GenBank/DDBJ databases">
        <authorList>
            <consortium name="ENA_rothamsted_submissions"/>
            <consortium name="culmorum"/>
            <person name="King R."/>
        </authorList>
    </citation>
    <scope>NUCLEOTIDE SEQUENCE</scope>
</reference>
<dbReference type="EMBL" id="OU896709">
    <property type="protein sequence ID" value="CAG9819726.1"/>
    <property type="molecule type" value="Genomic_DNA"/>
</dbReference>
<dbReference type="Proteomes" id="UP001153737">
    <property type="component" value="Chromosome 3"/>
</dbReference>
<gene>
    <name evidence="2" type="ORF">PHAECO_LOCUS7360</name>
</gene>
<keyword evidence="3" id="KW-1185">Reference proteome</keyword>
<accession>A0A9N9X0K6</accession>
<feature type="region of interest" description="Disordered" evidence="1">
    <location>
        <begin position="79"/>
        <end position="109"/>
    </location>
</feature>
<dbReference type="OrthoDB" id="6781795at2759"/>
<sequence length="109" mass="11092">MSGRPRTTSFAEGNKQPLNPPLGGMKISIGCGAITIDVISNEDFSKLSPSDEFSCTWCTLASTLTLACQSQSLWPCGGAPIGAPASGASGTESEESAEAPPTPTMPSSI</sequence>
<protein>
    <submittedName>
        <fullName evidence="2">Uncharacterized protein</fullName>
    </submittedName>
</protein>
<dbReference type="AlphaFoldDB" id="A0A9N9X0K6"/>
<proteinExistence type="predicted"/>
<organism evidence="2 3">
    <name type="scientific">Phaedon cochleariae</name>
    <name type="common">Mustard beetle</name>
    <dbReference type="NCBI Taxonomy" id="80249"/>
    <lineage>
        <taxon>Eukaryota</taxon>
        <taxon>Metazoa</taxon>
        <taxon>Ecdysozoa</taxon>
        <taxon>Arthropoda</taxon>
        <taxon>Hexapoda</taxon>
        <taxon>Insecta</taxon>
        <taxon>Pterygota</taxon>
        <taxon>Neoptera</taxon>
        <taxon>Endopterygota</taxon>
        <taxon>Coleoptera</taxon>
        <taxon>Polyphaga</taxon>
        <taxon>Cucujiformia</taxon>
        <taxon>Chrysomeloidea</taxon>
        <taxon>Chrysomelidae</taxon>
        <taxon>Chrysomelinae</taxon>
        <taxon>Chrysomelini</taxon>
        <taxon>Phaedon</taxon>
    </lineage>
</organism>
<evidence type="ECO:0000313" key="3">
    <source>
        <dbReference type="Proteomes" id="UP001153737"/>
    </source>
</evidence>